<dbReference type="EMBL" id="OB792683">
    <property type="protein sequence ID" value="CAD7423517.1"/>
    <property type="molecule type" value="Genomic_DNA"/>
</dbReference>
<name>A0A7R9DZW0_9NEOP</name>
<proteinExistence type="predicted"/>
<evidence type="ECO:0000313" key="1">
    <source>
        <dbReference type="EMBL" id="CAD7423517.1"/>
    </source>
</evidence>
<sequence>MTPECNHCLSKATESPNSAITHESCCLHERAVMILIWFAFKVLSSSLDFTVEIRPHVFCQGAAKYYSPPISFNTAVSLAYTNLNSHCQHRSGFKLKLVRGTDLQTRGVLSADKNTSAQIYSIKHVCLNIFYTLVFAAHLTTHPDYAYLNHANRLARNRVFSSFFTTIELTILTSERTLDTEG</sequence>
<dbReference type="AlphaFoldDB" id="A0A7R9DZW0"/>
<organism evidence="1">
    <name type="scientific">Timema monikensis</name>
    <dbReference type="NCBI Taxonomy" id="170555"/>
    <lineage>
        <taxon>Eukaryota</taxon>
        <taxon>Metazoa</taxon>
        <taxon>Ecdysozoa</taxon>
        <taxon>Arthropoda</taxon>
        <taxon>Hexapoda</taxon>
        <taxon>Insecta</taxon>
        <taxon>Pterygota</taxon>
        <taxon>Neoptera</taxon>
        <taxon>Polyneoptera</taxon>
        <taxon>Phasmatodea</taxon>
        <taxon>Timematodea</taxon>
        <taxon>Timematoidea</taxon>
        <taxon>Timematidae</taxon>
        <taxon>Timema</taxon>
    </lineage>
</organism>
<accession>A0A7R9DZW0</accession>
<reference evidence="1" key="1">
    <citation type="submission" date="2020-11" db="EMBL/GenBank/DDBJ databases">
        <authorList>
            <person name="Tran Van P."/>
        </authorList>
    </citation>
    <scope>NUCLEOTIDE SEQUENCE</scope>
</reference>
<gene>
    <name evidence="1" type="ORF">TMSB3V08_LOCUS505</name>
</gene>
<protein>
    <submittedName>
        <fullName evidence="1">Uncharacterized protein</fullName>
    </submittedName>
</protein>